<dbReference type="Pfam" id="PF07261">
    <property type="entry name" value="DnaB_2"/>
    <property type="match status" value="1"/>
</dbReference>
<proteinExistence type="inferred from homology"/>
<dbReference type="Proteomes" id="UP000045545">
    <property type="component" value="Unassembled WGS sequence"/>
</dbReference>
<comment type="similarity">
    <text evidence="1">Belongs to the DnaB/DnaD family.</text>
</comment>
<evidence type="ECO:0000313" key="5">
    <source>
        <dbReference type="Proteomes" id="UP000045545"/>
    </source>
</evidence>
<dbReference type="InterPro" id="IPR006343">
    <property type="entry name" value="DnaB/C_C"/>
</dbReference>
<dbReference type="RefSeq" id="WP_046495789.1">
    <property type="nucleotide sequence ID" value="NZ_CGIH01000009.1"/>
</dbReference>
<dbReference type="EMBL" id="CGIH01000009">
    <property type="protein sequence ID" value="CFX16496.1"/>
    <property type="molecule type" value="Genomic_DNA"/>
</dbReference>
<keyword evidence="5" id="KW-1185">Reference proteome</keyword>
<evidence type="ECO:0000256" key="1">
    <source>
        <dbReference type="ARBA" id="ARBA00093462"/>
    </source>
</evidence>
<protein>
    <submittedName>
        <fullName evidence="4">Replication protein, DnaD/DnaB domain</fullName>
    </submittedName>
</protein>
<dbReference type="Gene3D" id="1.10.10.630">
    <property type="entry name" value="DnaD domain-like"/>
    <property type="match status" value="1"/>
</dbReference>
<dbReference type="SUPFAM" id="SSF158499">
    <property type="entry name" value="DnaD domain-like"/>
    <property type="match status" value="1"/>
</dbReference>
<sequence length="187" mass="21679">MNGKPLTGNRIRETVDGNPTPNNTIYTKLEEEEEEKENEIENIHETKHISEIKPDQNNNSNPDQEILVFQNYTGIDLKGDGRKSTYQKWRTEWGFSQEMIMKAAELTCQLAKIPNLQYIDKILDGWMAAEIRTIEAADLAIKRFKDLKHERKGLGVNKKPSKNESLYSEFKLYVPPEEIDALKRKEV</sequence>
<evidence type="ECO:0000313" key="4">
    <source>
        <dbReference type="EMBL" id="CFX16496.1"/>
    </source>
</evidence>
<feature type="region of interest" description="Disordered" evidence="2">
    <location>
        <begin position="1"/>
        <end position="24"/>
    </location>
</feature>
<gene>
    <name evidence="4" type="ORF">682</name>
</gene>
<name>A0A0E4GAN3_9FIRM</name>
<dbReference type="NCBIfam" id="TIGR01446">
    <property type="entry name" value="DnaD_dom"/>
    <property type="match status" value="1"/>
</dbReference>
<evidence type="ECO:0000259" key="3">
    <source>
        <dbReference type="Pfam" id="PF07261"/>
    </source>
</evidence>
<dbReference type="InterPro" id="IPR034829">
    <property type="entry name" value="DnaD-like_sf"/>
</dbReference>
<dbReference type="STRING" id="690567.682"/>
<feature type="domain" description="DnaB/C C-terminal" evidence="3">
    <location>
        <begin position="85"/>
        <end position="138"/>
    </location>
</feature>
<dbReference type="AlphaFoldDB" id="A0A0E4GAN3"/>
<evidence type="ECO:0000256" key="2">
    <source>
        <dbReference type="SAM" id="MobiDB-lite"/>
    </source>
</evidence>
<accession>A0A0E4GAN3</accession>
<reference evidence="4 5" key="1">
    <citation type="submission" date="2015-03" db="EMBL/GenBank/DDBJ databases">
        <authorList>
            <person name="Murphy D."/>
        </authorList>
    </citation>
    <scope>NUCLEOTIDE SEQUENCE [LARGE SCALE GENOMIC DNA]</scope>
    <source>
        <strain evidence="4 5">OL-4</strain>
    </source>
</reference>
<organism evidence="4 5">
    <name type="scientific">Syntrophomonas zehnderi OL-4</name>
    <dbReference type="NCBI Taxonomy" id="690567"/>
    <lineage>
        <taxon>Bacteria</taxon>
        <taxon>Bacillati</taxon>
        <taxon>Bacillota</taxon>
        <taxon>Clostridia</taxon>
        <taxon>Eubacteriales</taxon>
        <taxon>Syntrophomonadaceae</taxon>
        <taxon>Syntrophomonas</taxon>
    </lineage>
</organism>